<name>A0A524RP92_9CHRO</name>
<dbReference type="EMBL" id="SRMO01000054">
    <property type="protein sequence ID" value="TGG93112.1"/>
    <property type="molecule type" value="Genomic_DNA"/>
</dbReference>
<dbReference type="PANTHER" id="PTHR42637:SF1">
    <property type="entry name" value="TRNA 2-(METHYLSULFANYL)-N(6)-ISOPENTENYLADENOSINE(37) HYDROXYLASE"/>
    <property type="match status" value="1"/>
</dbReference>
<protein>
    <submittedName>
        <fullName evidence="1">tRNA-(Ms[2]io[6]A)-hydroxylase</fullName>
    </submittedName>
</protein>
<dbReference type="Gene3D" id="1.20.1260.10">
    <property type="match status" value="1"/>
</dbReference>
<evidence type="ECO:0000313" key="2">
    <source>
        <dbReference type="Proteomes" id="UP000317990"/>
    </source>
</evidence>
<dbReference type="Pfam" id="PF06175">
    <property type="entry name" value="MiaE"/>
    <property type="match status" value="1"/>
</dbReference>
<accession>A0A524RP92</accession>
<dbReference type="PIRSF" id="PIRSF020736">
    <property type="entry name" value="MiaE"/>
    <property type="match status" value="1"/>
</dbReference>
<sequence length="191" mass="21644">MRWLATHSSRAWLELVMAHPEQLLIDHAHCERKAASAAIRLMFTYPTDTELSAALSPLAREELEHHELLLGLMSRRGIALRPLDAPPYGARLRTLIRSREPERLLDTLLVAGLIEARSHERMGLLARHLEDRELADLYAALLASEARHFGLYRLLAELRFPRAAVNQRLGELAQGEAAILARLHPKPRMHS</sequence>
<comment type="caution">
    <text evidence="1">The sequence shown here is derived from an EMBL/GenBank/DDBJ whole genome shotgun (WGS) entry which is preliminary data.</text>
</comment>
<gene>
    <name evidence="1" type="ORF">ERJ67_04760</name>
</gene>
<dbReference type="AlphaFoldDB" id="A0A524RP92"/>
<dbReference type="SUPFAM" id="SSF47240">
    <property type="entry name" value="Ferritin-like"/>
    <property type="match status" value="1"/>
</dbReference>
<evidence type="ECO:0000313" key="1">
    <source>
        <dbReference type="EMBL" id="TGG93112.1"/>
    </source>
</evidence>
<dbReference type="GO" id="GO:0006400">
    <property type="term" value="P:tRNA modification"/>
    <property type="evidence" value="ECO:0007669"/>
    <property type="project" value="InterPro"/>
</dbReference>
<organism evidence="1 2">
    <name type="scientific">Aphanocapsa feldmannii 277cV</name>
    <dbReference type="NCBI Taxonomy" id="2507553"/>
    <lineage>
        <taxon>Bacteria</taxon>
        <taxon>Bacillati</taxon>
        <taxon>Cyanobacteriota</taxon>
        <taxon>Cyanophyceae</taxon>
        <taxon>Oscillatoriophycideae</taxon>
        <taxon>Chroococcales</taxon>
        <taxon>Microcystaceae</taxon>
        <taxon>Aphanocapsa</taxon>
    </lineage>
</organism>
<dbReference type="InterPro" id="IPR010386">
    <property type="entry name" value="tRNA-Hydrxlase_MiaE"/>
</dbReference>
<dbReference type="PANTHER" id="PTHR42637">
    <property type="entry name" value="TRNA-(MS[2]IO[6]A)-HYDROXYLASE"/>
    <property type="match status" value="1"/>
</dbReference>
<dbReference type="GO" id="GO:0045301">
    <property type="term" value="F:tRNA 2-(methylsulfanyl)-N(6)-isopentenyladenosine(37) hydroxylase activity"/>
    <property type="evidence" value="ECO:0007669"/>
    <property type="project" value="InterPro"/>
</dbReference>
<dbReference type="InterPro" id="IPR012347">
    <property type="entry name" value="Ferritin-like"/>
</dbReference>
<dbReference type="InterPro" id="IPR009078">
    <property type="entry name" value="Ferritin-like_SF"/>
</dbReference>
<proteinExistence type="predicted"/>
<reference evidence="1 2" key="1">
    <citation type="journal article" date="2019" name="mSystems">
        <title>Life at home and on the roam: Genomic adaptions reflect the dual lifestyle of an intracellular, facultative symbiont.</title>
        <authorList>
            <person name="Burgsdorf I."/>
        </authorList>
    </citation>
    <scope>NUCLEOTIDE SEQUENCE [LARGE SCALE GENOMIC DNA]</scope>
    <source>
        <strain evidence="1">277cV</strain>
    </source>
</reference>
<dbReference type="Proteomes" id="UP000317990">
    <property type="component" value="Unassembled WGS sequence"/>
</dbReference>